<dbReference type="GO" id="GO:0005230">
    <property type="term" value="F:extracellular ligand-gated monoatomic ion channel activity"/>
    <property type="evidence" value="ECO:0007669"/>
    <property type="project" value="InterPro"/>
</dbReference>
<dbReference type="PRINTS" id="PR00253">
    <property type="entry name" value="GABAARECEPTR"/>
</dbReference>
<comment type="caution">
    <text evidence="11">Lacks conserved residue(s) required for the propagation of feature annotation.</text>
</comment>
<evidence type="ECO:0000259" key="13">
    <source>
        <dbReference type="Pfam" id="PF02931"/>
    </source>
</evidence>
<evidence type="ECO:0000256" key="12">
    <source>
        <dbReference type="SAM" id="MobiDB-lite"/>
    </source>
</evidence>
<evidence type="ECO:0000256" key="6">
    <source>
        <dbReference type="ARBA" id="ARBA00022729"/>
    </source>
</evidence>
<keyword evidence="15" id="KW-0675">Receptor</keyword>
<gene>
    <name evidence="15" type="ORF">CGI_10026130</name>
</gene>
<evidence type="ECO:0000256" key="5">
    <source>
        <dbReference type="ARBA" id="ARBA00022692"/>
    </source>
</evidence>
<dbReference type="GO" id="GO:0005886">
    <property type="term" value="C:plasma membrane"/>
    <property type="evidence" value="ECO:0007669"/>
    <property type="project" value="UniProtKB-SubCell"/>
</dbReference>
<dbReference type="InterPro" id="IPR036734">
    <property type="entry name" value="Neur_chan_lig-bd_sf"/>
</dbReference>
<protein>
    <submittedName>
        <fullName evidence="15">Glycine receptor subunit alpha-2</fullName>
    </submittedName>
</protein>
<dbReference type="InParanoid" id="K1R915"/>
<dbReference type="NCBIfam" id="TIGR00860">
    <property type="entry name" value="LIC"/>
    <property type="match status" value="1"/>
</dbReference>
<evidence type="ECO:0000256" key="3">
    <source>
        <dbReference type="ARBA" id="ARBA00022448"/>
    </source>
</evidence>
<feature type="transmembrane region" description="Helical" evidence="11">
    <location>
        <begin position="409"/>
        <end position="430"/>
    </location>
</feature>
<evidence type="ECO:0000256" key="7">
    <source>
        <dbReference type="ARBA" id="ARBA00022989"/>
    </source>
</evidence>
<feature type="compositionally biased region" description="Basic and acidic residues" evidence="12">
    <location>
        <begin position="1"/>
        <end position="10"/>
    </location>
</feature>
<dbReference type="AlphaFoldDB" id="K1R915"/>
<dbReference type="InterPro" id="IPR006202">
    <property type="entry name" value="Neur_chan_lig-bd"/>
</dbReference>
<evidence type="ECO:0000256" key="10">
    <source>
        <dbReference type="ARBA" id="ARBA00023303"/>
    </source>
</evidence>
<comment type="subcellular location">
    <subcellularLocation>
        <location evidence="2">Cell membrane</location>
    </subcellularLocation>
    <subcellularLocation>
        <location evidence="1">Membrane</location>
        <topology evidence="1">Multi-pass membrane protein</topology>
    </subcellularLocation>
</comment>
<dbReference type="EMBL" id="JH817826">
    <property type="protein sequence ID" value="EKC40099.1"/>
    <property type="molecule type" value="Genomic_DNA"/>
</dbReference>
<dbReference type="SUPFAM" id="SSF63712">
    <property type="entry name" value="Nicotinic receptor ligand binding domain-like"/>
    <property type="match status" value="1"/>
</dbReference>
<reference evidence="15" key="1">
    <citation type="journal article" date="2012" name="Nature">
        <title>The oyster genome reveals stress adaptation and complexity of shell formation.</title>
        <authorList>
            <person name="Zhang G."/>
            <person name="Fang X."/>
            <person name="Guo X."/>
            <person name="Li L."/>
            <person name="Luo R."/>
            <person name="Xu F."/>
            <person name="Yang P."/>
            <person name="Zhang L."/>
            <person name="Wang X."/>
            <person name="Qi H."/>
            <person name="Xiong Z."/>
            <person name="Que H."/>
            <person name="Xie Y."/>
            <person name="Holland P.W."/>
            <person name="Paps J."/>
            <person name="Zhu Y."/>
            <person name="Wu F."/>
            <person name="Chen Y."/>
            <person name="Wang J."/>
            <person name="Peng C."/>
            <person name="Meng J."/>
            <person name="Yang L."/>
            <person name="Liu J."/>
            <person name="Wen B."/>
            <person name="Zhang N."/>
            <person name="Huang Z."/>
            <person name="Zhu Q."/>
            <person name="Feng Y."/>
            <person name="Mount A."/>
            <person name="Hedgecock D."/>
            <person name="Xu Z."/>
            <person name="Liu Y."/>
            <person name="Domazet-Loso T."/>
            <person name="Du Y."/>
            <person name="Sun X."/>
            <person name="Zhang S."/>
            <person name="Liu B."/>
            <person name="Cheng P."/>
            <person name="Jiang X."/>
            <person name="Li J."/>
            <person name="Fan D."/>
            <person name="Wang W."/>
            <person name="Fu W."/>
            <person name="Wang T."/>
            <person name="Wang B."/>
            <person name="Zhang J."/>
            <person name="Peng Z."/>
            <person name="Li Y."/>
            <person name="Li N."/>
            <person name="Wang J."/>
            <person name="Chen M."/>
            <person name="He Y."/>
            <person name="Tan F."/>
            <person name="Song X."/>
            <person name="Zheng Q."/>
            <person name="Huang R."/>
            <person name="Yang H."/>
            <person name="Du X."/>
            <person name="Chen L."/>
            <person name="Yang M."/>
            <person name="Gaffney P.M."/>
            <person name="Wang S."/>
            <person name="Luo L."/>
            <person name="She Z."/>
            <person name="Ming Y."/>
            <person name="Huang W."/>
            <person name="Zhang S."/>
            <person name="Huang B."/>
            <person name="Zhang Y."/>
            <person name="Qu T."/>
            <person name="Ni P."/>
            <person name="Miao G."/>
            <person name="Wang J."/>
            <person name="Wang Q."/>
            <person name="Steinberg C.E."/>
            <person name="Wang H."/>
            <person name="Li N."/>
            <person name="Qian L."/>
            <person name="Zhang G."/>
            <person name="Li Y."/>
            <person name="Yang H."/>
            <person name="Liu X."/>
            <person name="Wang J."/>
            <person name="Yin Y."/>
            <person name="Wang J."/>
        </authorList>
    </citation>
    <scope>NUCLEOTIDE SEQUENCE [LARGE SCALE GENOMIC DNA]</scope>
    <source>
        <strain evidence="15">05x7-T-G4-1.051#20</strain>
    </source>
</reference>
<feature type="domain" description="Neurotransmitter-gated ion-channel transmembrane" evidence="14">
    <location>
        <begin position="270"/>
        <end position="356"/>
    </location>
</feature>
<dbReference type="InterPro" id="IPR006028">
    <property type="entry name" value="GABAA/Glycine_rcpt"/>
</dbReference>
<keyword evidence="9 11" id="KW-0472">Membrane</keyword>
<keyword evidence="6" id="KW-0732">Signal</keyword>
<dbReference type="FunCoup" id="K1R915">
    <property type="interactions" value="38"/>
</dbReference>
<dbReference type="PROSITE" id="PS00236">
    <property type="entry name" value="NEUROTR_ION_CHANNEL"/>
    <property type="match status" value="1"/>
</dbReference>
<evidence type="ECO:0000256" key="1">
    <source>
        <dbReference type="ARBA" id="ARBA00004141"/>
    </source>
</evidence>
<dbReference type="InterPro" id="IPR038050">
    <property type="entry name" value="Neuro_actylchol_rec"/>
</dbReference>
<proteinExistence type="inferred from homology"/>
<feature type="transmembrane region" description="Helical" evidence="11">
    <location>
        <begin position="328"/>
        <end position="347"/>
    </location>
</feature>
<dbReference type="FunFam" id="2.70.170.10:FF:000045">
    <property type="entry name" value="Predicted protein"/>
    <property type="match status" value="1"/>
</dbReference>
<keyword evidence="8 11" id="KW-0406">Ion transport</keyword>
<dbReference type="Pfam" id="PF02931">
    <property type="entry name" value="Neur_chan_LBD"/>
    <property type="match status" value="1"/>
</dbReference>
<keyword evidence="7 11" id="KW-1133">Transmembrane helix</keyword>
<keyword evidence="5 11" id="KW-0812">Transmembrane</keyword>
<dbReference type="CDD" id="cd19049">
    <property type="entry name" value="LGIC_TM_anion"/>
    <property type="match status" value="1"/>
</dbReference>
<dbReference type="CDD" id="cd18991">
    <property type="entry name" value="LGIC_ECD_GlyR"/>
    <property type="match status" value="1"/>
</dbReference>
<dbReference type="InterPro" id="IPR036719">
    <property type="entry name" value="Neuro-gated_channel_TM_sf"/>
</dbReference>
<keyword evidence="3 11" id="KW-0813">Transport</keyword>
<feature type="transmembrane region" description="Helical" evidence="11">
    <location>
        <begin position="270"/>
        <end position="289"/>
    </location>
</feature>
<sequence>MDGQQRKDEQDQTVESGSDENPESGQRSSFEKCNLKATVQQKTFSQPWETAIHITDFIQAMFEEYDSSLPPNFESNESTKVNMSLYVNSIDSISEQSMDFTINAFIEQEWCDPRLIFYGMIMDEYFELDSKFMVRVWVPDLYFTNEKRANFHVVTVPNKMLHLYNNGCIKYRLRVSLTASCPMNLQKYPMDSQRCSLYLQSFAYTRKTIDFVWKPIKPVVASKTMELPQFTLVNVNTRNSCDENIGGPDFTCIQVDFNLKRNTGFYMIQIYIPTIMIVLLSWVSFWLSIDAVPARISLGILTVLTMTTQKGAAISSLPRVSYVKAIDVWMAVCLAFVFAALLEFAFVNVMQRRQQKFADPSSFVNSSNKVSNTIVGVEFVHQLPEEEKQNPNNRRFSSGKRDAQRVDNVSRVVFPAIFFAFCIIYAVVYMV</sequence>
<evidence type="ECO:0000256" key="4">
    <source>
        <dbReference type="ARBA" id="ARBA00022475"/>
    </source>
</evidence>
<dbReference type="Gene3D" id="1.20.58.390">
    <property type="entry name" value="Neurotransmitter-gated ion-channel transmembrane domain"/>
    <property type="match status" value="1"/>
</dbReference>
<name>K1R915_MAGGI</name>
<evidence type="ECO:0000256" key="2">
    <source>
        <dbReference type="ARBA" id="ARBA00004236"/>
    </source>
</evidence>
<evidence type="ECO:0000259" key="14">
    <source>
        <dbReference type="Pfam" id="PF02932"/>
    </source>
</evidence>
<dbReference type="HOGENOM" id="CLU_010920_1_2_1"/>
<evidence type="ECO:0000313" key="15">
    <source>
        <dbReference type="EMBL" id="EKC40099.1"/>
    </source>
</evidence>
<dbReference type="InterPro" id="IPR006201">
    <property type="entry name" value="Neur_channel"/>
</dbReference>
<dbReference type="Gene3D" id="2.70.170.10">
    <property type="entry name" value="Neurotransmitter-gated ion-channel ligand-binding domain"/>
    <property type="match status" value="1"/>
</dbReference>
<evidence type="ECO:0000256" key="11">
    <source>
        <dbReference type="RuleBase" id="RU000687"/>
    </source>
</evidence>
<dbReference type="Pfam" id="PF02932">
    <property type="entry name" value="Neur_chan_memb"/>
    <property type="match status" value="1"/>
</dbReference>
<feature type="region of interest" description="Disordered" evidence="12">
    <location>
        <begin position="1"/>
        <end position="31"/>
    </location>
</feature>
<accession>K1R915</accession>
<organism evidence="15">
    <name type="scientific">Magallana gigas</name>
    <name type="common">Pacific oyster</name>
    <name type="synonym">Crassostrea gigas</name>
    <dbReference type="NCBI Taxonomy" id="29159"/>
    <lineage>
        <taxon>Eukaryota</taxon>
        <taxon>Metazoa</taxon>
        <taxon>Spiralia</taxon>
        <taxon>Lophotrochozoa</taxon>
        <taxon>Mollusca</taxon>
        <taxon>Bivalvia</taxon>
        <taxon>Autobranchia</taxon>
        <taxon>Pteriomorphia</taxon>
        <taxon>Ostreida</taxon>
        <taxon>Ostreoidea</taxon>
        <taxon>Ostreidae</taxon>
        <taxon>Magallana</taxon>
    </lineage>
</organism>
<comment type="similarity">
    <text evidence="11">Belongs to the ligand-gated ion channel (TC 1.A.9) family.</text>
</comment>
<evidence type="ECO:0000256" key="9">
    <source>
        <dbReference type="ARBA" id="ARBA00023136"/>
    </source>
</evidence>
<keyword evidence="10 11" id="KW-0407">Ion channel</keyword>
<dbReference type="InterPro" id="IPR006029">
    <property type="entry name" value="Neurotrans-gated_channel_TM"/>
</dbReference>
<evidence type="ECO:0000256" key="8">
    <source>
        <dbReference type="ARBA" id="ARBA00023065"/>
    </source>
</evidence>
<dbReference type="PANTHER" id="PTHR18945">
    <property type="entry name" value="NEUROTRANSMITTER GATED ION CHANNEL"/>
    <property type="match status" value="1"/>
</dbReference>
<feature type="domain" description="Neurotransmitter-gated ion-channel ligand-binding" evidence="13">
    <location>
        <begin position="57"/>
        <end position="262"/>
    </location>
</feature>
<dbReference type="SUPFAM" id="SSF90112">
    <property type="entry name" value="Neurotransmitter-gated ion-channel transmembrane pore"/>
    <property type="match status" value="1"/>
</dbReference>
<keyword evidence="4" id="KW-1003">Cell membrane</keyword>
<dbReference type="PRINTS" id="PR00252">
    <property type="entry name" value="NRIONCHANNEL"/>
</dbReference>
<dbReference type="InterPro" id="IPR018000">
    <property type="entry name" value="Neurotransmitter_ion_chnl_CS"/>
</dbReference>
<dbReference type="GO" id="GO:0004888">
    <property type="term" value="F:transmembrane signaling receptor activity"/>
    <property type="evidence" value="ECO:0007669"/>
    <property type="project" value="InterPro"/>
</dbReference>